<sequence>MPQDLIPGATCPQVGNSQSKPKRKRRGPKITSIKTKFSFPASPTKEAEGGDGALRKSDGKLVVSDQRTSTAHGAGSAPIRLPSSRRPHQDVGVVVQLVVWEACFEVSGPFDQKPDKKIVGNAQFRWQRTLSEDYGVMGLRYGSANLSAGATFTPLSIGTTDGARYKNLANWSCAIGYGLGSRSPLSPSFNFGLELAKNSQFIASFYQHVVVQRRYLILNDVLPPDSYYLDAACAQHLGKIGPHSSSAVFAFKSWWKPSFTLSLSATRDHIIGKTGLGFGIHVDNLREASYQRADPNFVMLTPNKEHLAEGIYWKIGKKPMFQSDVNSGNFDGVPRELRPLDKIL</sequence>
<evidence type="ECO:0000256" key="1">
    <source>
        <dbReference type="SAM" id="MobiDB-lite"/>
    </source>
</evidence>
<dbReference type="AlphaFoldDB" id="A0AA88UWH4"/>
<name>A0AA88UWH4_9ASTE</name>
<dbReference type="Proteomes" id="UP001187471">
    <property type="component" value="Unassembled WGS sequence"/>
</dbReference>
<proteinExistence type="predicted"/>
<protein>
    <submittedName>
        <fullName evidence="2">Uncharacterized protein</fullName>
    </submittedName>
</protein>
<reference evidence="2" key="1">
    <citation type="submission" date="2022-12" db="EMBL/GenBank/DDBJ databases">
        <title>Draft genome assemblies for two species of Escallonia (Escalloniales).</title>
        <authorList>
            <person name="Chanderbali A."/>
            <person name="Dervinis C."/>
            <person name="Anghel I."/>
            <person name="Soltis D."/>
            <person name="Soltis P."/>
            <person name="Zapata F."/>
        </authorList>
    </citation>
    <scope>NUCLEOTIDE SEQUENCE</scope>
    <source>
        <strain evidence="2">UCBG92.1500</strain>
        <tissue evidence="2">Leaf</tissue>
    </source>
</reference>
<gene>
    <name evidence="2" type="ORF">RJ640_024331</name>
</gene>
<organism evidence="2 3">
    <name type="scientific">Escallonia rubra</name>
    <dbReference type="NCBI Taxonomy" id="112253"/>
    <lineage>
        <taxon>Eukaryota</taxon>
        <taxon>Viridiplantae</taxon>
        <taxon>Streptophyta</taxon>
        <taxon>Embryophyta</taxon>
        <taxon>Tracheophyta</taxon>
        <taxon>Spermatophyta</taxon>
        <taxon>Magnoliopsida</taxon>
        <taxon>eudicotyledons</taxon>
        <taxon>Gunneridae</taxon>
        <taxon>Pentapetalae</taxon>
        <taxon>asterids</taxon>
        <taxon>campanulids</taxon>
        <taxon>Escalloniales</taxon>
        <taxon>Escalloniaceae</taxon>
        <taxon>Escallonia</taxon>
    </lineage>
</organism>
<dbReference type="EMBL" id="JAVXUO010000243">
    <property type="protein sequence ID" value="KAK2994067.1"/>
    <property type="molecule type" value="Genomic_DNA"/>
</dbReference>
<comment type="caution">
    <text evidence="2">The sequence shown here is derived from an EMBL/GenBank/DDBJ whole genome shotgun (WGS) entry which is preliminary data.</text>
</comment>
<dbReference type="PANTHER" id="PTHR35738:SF3">
    <property type="entry name" value="OS05G0577800 PROTEIN"/>
    <property type="match status" value="1"/>
</dbReference>
<feature type="compositionally biased region" description="Basic and acidic residues" evidence="1">
    <location>
        <begin position="45"/>
        <end position="59"/>
    </location>
</feature>
<dbReference type="PANTHER" id="PTHR35738">
    <property type="entry name" value="OS05G0577800 PROTEIN"/>
    <property type="match status" value="1"/>
</dbReference>
<keyword evidence="3" id="KW-1185">Reference proteome</keyword>
<evidence type="ECO:0000313" key="2">
    <source>
        <dbReference type="EMBL" id="KAK2994067.1"/>
    </source>
</evidence>
<accession>A0AA88UWH4</accession>
<evidence type="ECO:0000313" key="3">
    <source>
        <dbReference type="Proteomes" id="UP001187471"/>
    </source>
</evidence>
<feature type="region of interest" description="Disordered" evidence="1">
    <location>
        <begin position="1"/>
        <end position="84"/>
    </location>
</feature>